<reference evidence="1 2" key="1">
    <citation type="journal article" date="2023" name="G3 (Bethesda)">
        <title>A chromosome-length genome assembly and annotation of blackberry (Rubus argutus, cv. 'Hillquist').</title>
        <authorList>
            <person name="Bruna T."/>
            <person name="Aryal R."/>
            <person name="Dudchenko O."/>
            <person name="Sargent D.J."/>
            <person name="Mead D."/>
            <person name="Buti M."/>
            <person name="Cavallini A."/>
            <person name="Hytonen T."/>
            <person name="Andres J."/>
            <person name="Pham M."/>
            <person name="Weisz D."/>
            <person name="Mascagni F."/>
            <person name="Usai G."/>
            <person name="Natali L."/>
            <person name="Bassil N."/>
            <person name="Fernandez G.E."/>
            <person name="Lomsadze A."/>
            <person name="Armour M."/>
            <person name="Olukolu B."/>
            <person name="Poorten T."/>
            <person name="Britton C."/>
            <person name="Davik J."/>
            <person name="Ashrafi H."/>
            <person name="Aiden E.L."/>
            <person name="Borodovsky M."/>
            <person name="Worthington M."/>
        </authorList>
    </citation>
    <scope>NUCLEOTIDE SEQUENCE [LARGE SCALE GENOMIC DNA]</scope>
    <source>
        <strain evidence="1">PI 553951</strain>
    </source>
</reference>
<proteinExistence type="predicted"/>
<name>A0AAW1WJ52_RUBAR</name>
<comment type="caution">
    <text evidence="1">The sequence shown here is derived from an EMBL/GenBank/DDBJ whole genome shotgun (WGS) entry which is preliminary data.</text>
</comment>
<dbReference type="Proteomes" id="UP001457282">
    <property type="component" value="Unassembled WGS sequence"/>
</dbReference>
<sequence length="184" mass="18820">MALVPGESRSFPAEGAGCATRLVGRDTPVLPAGHTRGSIGIPVGSEDFGLPGLGATDSPVWGGVVPSSLPASPIAVTVPPIGVTFVTLVVLPGIACSWCRQVVASGILVSPVHELGKGEYGIGGVELPQEFARYQYITEDLGSTDVVLGSASPVGGLESLHVISQTFIAALLETCELPYRVEEA</sequence>
<evidence type="ECO:0000313" key="2">
    <source>
        <dbReference type="Proteomes" id="UP001457282"/>
    </source>
</evidence>
<organism evidence="1 2">
    <name type="scientific">Rubus argutus</name>
    <name type="common">Southern blackberry</name>
    <dbReference type="NCBI Taxonomy" id="59490"/>
    <lineage>
        <taxon>Eukaryota</taxon>
        <taxon>Viridiplantae</taxon>
        <taxon>Streptophyta</taxon>
        <taxon>Embryophyta</taxon>
        <taxon>Tracheophyta</taxon>
        <taxon>Spermatophyta</taxon>
        <taxon>Magnoliopsida</taxon>
        <taxon>eudicotyledons</taxon>
        <taxon>Gunneridae</taxon>
        <taxon>Pentapetalae</taxon>
        <taxon>rosids</taxon>
        <taxon>fabids</taxon>
        <taxon>Rosales</taxon>
        <taxon>Rosaceae</taxon>
        <taxon>Rosoideae</taxon>
        <taxon>Rosoideae incertae sedis</taxon>
        <taxon>Rubus</taxon>
    </lineage>
</organism>
<keyword evidence="2" id="KW-1185">Reference proteome</keyword>
<evidence type="ECO:0000313" key="1">
    <source>
        <dbReference type="EMBL" id="KAK9923534.1"/>
    </source>
</evidence>
<protein>
    <submittedName>
        <fullName evidence="1">Uncharacterized protein</fullName>
    </submittedName>
</protein>
<gene>
    <name evidence="1" type="ORF">M0R45_031946</name>
</gene>
<dbReference type="EMBL" id="JBEDUW010000006">
    <property type="protein sequence ID" value="KAK9923534.1"/>
    <property type="molecule type" value="Genomic_DNA"/>
</dbReference>
<dbReference type="AlphaFoldDB" id="A0AAW1WJ52"/>
<accession>A0AAW1WJ52</accession>